<sequence length="231" mass="26772">MNSEYLTEIIRALQQQMLEMQQLYEGESVTLRAKNTVRAAREKVAEDEDRTVQVEQTSHPFIVAETDQLVGIILRNNSLRIMQEKNTLATHIFEQFVSPTFKMYDETTDPEEHLKMFVNQMTFHTQDKGDSLKTFMDCYKKIVMRTKNIHPEFALQHAVTTLKPKPFANSLCCKSSKTMEKLREGATKDIRVEEVREFRRKHDQDVVGEKKEGKKSNWGSEKPCGSPNTPI</sequence>
<proteinExistence type="predicted"/>
<evidence type="ECO:0000313" key="2">
    <source>
        <dbReference type="EMBL" id="KOM31730.1"/>
    </source>
</evidence>
<reference evidence="3" key="1">
    <citation type="journal article" date="2015" name="Proc. Natl. Acad. Sci. U.S.A.">
        <title>Genome sequencing of adzuki bean (Vigna angularis) provides insight into high starch and low fat accumulation and domestication.</title>
        <authorList>
            <person name="Yang K."/>
            <person name="Tian Z."/>
            <person name="Chen C."/>
            <person name="Luo L."/>
            <person name="Zhao B."/>
            <person name="Wang Z."/>
            <person name="Yu L."/>
            <person name="Li Y."/>
            <person name="Sun Y."/>
            <person name="Li W."/>
            <person name="Chen Y."/>
            <person name="Li Y."/>
            <person name="Zhang Y."/>
            <person name="Ai D."/>
            <person name="Zhao J."/>
            <person name="Shang C."/>
            <person name="Ma Y."/>
            <person name="Wu B."/>
            <person name="Wang M."/>
            <person name="Gao L."/>
            <person name="Sun D."/>
            <person name="Zhang P."/>
            <person name="Guo F."/>
            <person name="Wang W."/>
            <person name="Li Y."/>
            <person name="Wang J."/>
            <person name="Varshney R.K."/>
            <person name="Wang J."/>
            <person name="Ling H.Q."/>
            <person name="Wan P."/>
        </authorList>
    </citation>
    <scope>NUCLEOTIDE SEQUENCE</scope>
    <source>
        <strain evidence="3">cv. Jingnong 6</strain>
    </source>
</reference>
<feature type="compositionally biased region" description="Basic and acidic residues" evidence="1">
    <location>
        <begin position="199"/>
        <end position="215"/>
    </location>
</feature>
<dbReference type="Proteomes" id="UP000053144">
    <property type="component" value="Chromosome 1"/>
</dbReference>
<evidence type="ECO:0000313" key="3">
    <source>
        <dbReference type="Proteomes" id="UP000053144"/>
    </source>
</evidence>
<evidence type="ECO:0000256" key="1">
    <source>
        <dbReference type="SAM" id="MobiDB-lite"/>
    </source>
</evidence>
<name>A0A0L9TME5_PHAAN</name>
<evidence type="ECO:0008006" key="4">
    <source>
        <dbReference type="Google" id="ProtNLM"/>
    </source>
</evidence>
<dbReference type="Gramene" id="KOM31730">
    <property type="protein sequence ID" value="KOM31730"/>
    <property type="gene ID" value="LR48_Vigan01g128500"/>
</dbReference>
<accession>A0A0L9TME5</accession>
<feature type="region of interest" description="Disordered" evidence="1">
    <location>
        <begin position="199"/>
        <end position="231"/>
    </location>
</feature>
<gene>
    <name evidence="2" type="ORF">LR48_Vigan01g128500</name>
</gene>
<organism evidence="2 3">
    <name type="scientific">Phaseolus angularis</name>
    <name type="common">Azuki bean</name>
    <name type="synonym">Vigna angularis</name>
    <dbReference type="NCBI Taxonomy" id="3914"/>
    <lineage>
        <taxon>Eukaryota</taxon>
        <taxon>Viridiplantae</taxon>
        <taxon>Streptophyta</taxon>
        <taxon>Embryophyta</taxon>
        <taxon>Tracheophyta</taxon>
        <taxon>Spermatophyta</taxon>
        <taxon>Magnoliopsida</taxon>
        <taxon>eudicotyledons</taxon>
        <taxon>Gunneridae</taxon>
        <taxon>Pentapetalae</taxon>
        <taxon>rosids</taxon>
        <taxon>fabids</taxon>
        <taxon>Fabales</taxon>
        <taxon>Fabaceae</taxon>
        <taxon>Papilionoideae</taxon>
        <taxon>50 kb inversion clade</taxon>
        <taxon>NPAAA clade</taxon>
        <taxon>indigoferoid/millettioid clade</taxon>
        <taxon>Phaseoleae</taxon>
        <taxon>Vigna</taxon>
    </lineage>
</organism>
<dbReference type="AlphaFoldDB" id="A0A0L9TME5"/>
<protein>
    <recommendedName>
        <fullName evidence="4">Retrotransposon gag domain-containing protein</fullName>
    </recommendedName>
</protein>
<dbReference type="EMBL" id="CM003371">
    <property type="protein sequence ID" value="KOM31730.1"/>
    <property type="molecule type" value="Genomic_DNA"/>
</dbReference>